<dbReference type="Pfam" id="PF13585">
    <property type="entry name" value="CHU_C"/>
    <property type="match status" value="1"/>
</dbReference>
<sequence>MKKNLFVLCFLAYMPIVSAQISFTGNTRDIVTVEPDPGTGLDAIYVLHDIESIAVSYTSPVGGSNAKWYSYKEQGGAYATELTNVEHVGNASTLRQIEGNCGYIIEDGAERYYFWVVNYANYRFELRSVGFPEEQDCGLATLEFDADCDPITYYTITGVPKTLERGIHLYYTTLVWDEENSVYAELETDMILDQINTRTVVQAPLCNTTFSVEGDRFLEAWGEAVGYTTDTYETKSIEVKTEAVQAERDNANEQKEESENLGGSAPVDISFRSYCTDAVAHKEWQFSRDPEFAAIELRFNEDDLDYSFREDGTYYVKFVASNSDASCSTESDVYTITVGESALQCPNVFSPNASPGINDEWKVSYKSIVSFRCWIFDRYGTQIFSFEDPAAGWDGKYKGKFVKAGVYYYVIEATGADGKEYKLKGDINILKSTGDDNNTTN</sequence>
<proteinExistence type="predicted"/>
<keyword evidence="1" id="KW-0732">Signal</keyword>
<evidence type="ECO:0000313" key="2">
    <source>
        <dbReference type="EMBL" id="HIU39573.1"/>
    </source>
</evidence>
<reference evidence="2" key="2">
    <citation type="journal article" date="2021" name="PeerJ">
        <title>Extensive microbial diversity within the chicken gut microbiome revealed by metagenomics and culture.</title>
        <authorList>
            <person name="Gilroy R."/>
            <person name="Ravi A."/>
            <person name="Getino M."/>
            <person name="Pursley I."/>
            <person name="Horton D.L."/>
            <person name="Alikhan N.F."/>
            <person name="Baker D."/>
            <person name="Gharbi K."/>
            <person name="Hall N."/>
            <person name="Watson M."/>
            <person name="Adriaenssens E.M."/>
            <person name="Foster-Nyarko E."/>
            <person name="Jarju S."/>
            <person name="Secka A."/>
            <person name="Antonio M."/>
            <person name="Oren A."/>
            <person name="Chaudhuri R.R."/>
            <person name="La Ragione R."/>
            <person name="Hildebrand F."/>
            <person name="Pallen M.J."/>
        </authorList>
    </citation>
    <scope>NUCLEOTIDE SEQUENCE</scope>
    <source>
        <strain evidence="2">17073</strain>
    </source>
</reference>
<protein>
    <submittedName>
        <fullName evidence="2">Gliding motility-associated C-terminal domain-containing protein</fullName>
    </submittedName>
</protein>
<dbReference type="AlphaFoldDB" id="A0A9D1IM07"/>
<name>A0A9D1IM07_9BACT</name>
<feature type="chain" id="PRO_5038745556" evidence="1">
    <location>
        <begin position="20"/>
        <end position="441"/>
    </location>
</feature>
<dbReference type="Proteomes" id="UP000824076">
    <property type="component" value="Unassembled WGS sequence"/>
</dbReference>
<evidence type="ECO:0000313" key="3">
    <source>
        <dbReference type="Proteomes" id="UP000824076"/>
    </source>
</evidence>
<reference evidence="2" key="1">
    <citation type="submission" date="2020-10" db="EMBL/GenBank/DDBJ databases">
        <authorList>
            <person name="Gilroy R."/>
        </authorList>
    </citation>
    <scope>NUCLEOTIDE SEQUENCE</scope>
    <source>
        <strain evidence="2">17073</strain>
    </source>
</reference>
<dbReference type="InterPro" id="IPR026341">
    <property type="entry name" value="T9SS_type_B"/>
</dbReference>
<dbReference type="EMBL" id="DVMS01000222">
    <property type="protein sequence ID" value="HIU39573.1"/>
    <property type="molecule type" value="Genomic_DNA"/>
</dbReference>
<dbReference type="NCBIfam" id="TIGR04131">
    <property type="entry name" value="Bac_Flav_CTERM"/>
    <property type="match status" value="1"/>
</dbReference>
<evidence type="ECO:0000256" key="1">
    <source>
        <dbReference type="SAM" id="SignalP"/>
    </source>
</evidence>
<accession>A0A9D1IM07</accession>
<organism evidence="2 3">
    <name type="scientific">Candidatus Limisoma intestinavium</name>
    <dbReference type="NCBI Taxonomy" id="2840856"/>
    <lineage>
        <taxon>Bacteria</taxon>
        <taxon>Pseudomonadati</taxon>
        <taxon>Bacteroidota</taxon>
        <taxon>Bacteroidia</taxon>
        <taxon>Bacteroidales</taxon>
        <taxon>Candidatus Limisoma</taxon>
    </lineage>
</organism>
<feature type="signal peptide" evidence="1">
    <location>
        <begin position="1"/>
        <end position="19"/>
    </location>
</feature>
<gene>
    <name evidence="2" type="ORF">IAD18_07915</name>
</gene>
<comment type="caution">
    <text evidence="2">The sequence shown here is derived from an EMBL/GenBank/DDBJ whole genome shotgun (WGS) entry which is preliminary data.</text>
</comment>